<dbReference type="Pfam" id="PF11188">
    <property type="entry name" value="DUF2975"/>
    <property type="match status" value="1"/>
</dbReference>
<organism evidence="2 3">
    <name type="scientific">Alteribacter keqinensis</name>
    <dbReference type="NCBI Taxonomy" id="2483800"/>
    <lineage>
        <taxon>Bacteria</taxon>
        <taxon>Bacillati</taxon>
        <taxon>Bacillota</taxon>
        <taxon>Bacilli</taxon>
        <taxon>Bacillales</taxon>
        <taxon>Bacillaceae</taxon>
        <taxon>Alteribacter</taxon>
    </lineage>
</organism>
<evidence type="ECO:0000313" key="2">
    <source>
        <dbReference type="EMBL" id="RNA67026.1"/>
    </source>
</evidence>
<accession>A0A3M7TPF3</accession>
<evidence type="ECO:0000313" key="3">
    <source>
        <dbReference type="Proteomes" id="UP000278746"/>
    </source>
</evidence>
<protein>
    <submittedName>
        <fullName evidence="2">DUF2975 domain-containing protein</fullName>
    </submittedName>
</protein>
<proteinExistence type="predicted"/>
<name>A0A3M7TPF3_9BACI</name>
<keyword evidence="1" id="KW-0472">Membrane</keyword>
<dbReference type="InterPro" id="IPR021354">
    <property type="entry name" value="DUF2975"/>
</dbReference>
<keyword evidence="1" id="KW-0812">Transmembrane</keyword>
<gene>
    <name evidence="2" type="ORF">EBO34_17710</name>
</gene>
<feature type="transmembrane region" description="Helical" evidence="1">
    <location>
        <begin position="52"/>
        <end position="74"/>
    </location>
</feature>
<keyword evidence="3" id="KW-1185">Reference proteome</keyword>
<dbReference type="AlphaFoldDB" id="A0A3M7TPF3"/>
<dbReference type="OrthoDB" id="1100174at2"/>
<feature type="transmembrane region" description="Helical" evidence="1">
    <location>
        <begin position="94"/>
        <end position="113"/>
    </location>
</feature>
<dbReference type="EMBL" id="RHIB01000003">
    <property type="protein sequence ID" value="RNA67026.1"/>
    <property type="molecule type" value="Genomic_DNA"/>
</dbReference>
<dbReference type="RefSeq" id="WP_122901054.1">
    <property type="nucleotide sequence ID" value="NZ_RHIB01000003.1"/>
</dbReference>
<keyword evidence="1" id="KW-1133">Transmembrane helix</keyword>
<evidence type="ECO:0000256" key="1">
    <source>
        <dbReference type="SAM" id="Phobius"/>
    </source>
</evidence>
<sequence>MKRGSIPFLKSALVIIGLILLAMCVFVLPPLANSTAAMNPEFSHLKYPVLLGLYATAIPFYIALYQAFSLLRCIDRNNAFSESGVKTLNQIKNCATVIMALYISGFVFLALQGALHPGIILIGVTILFSCFVIFVFASVLQELLRNALKIKSENDMTV</sequence>
<reference evidence="2 3" key="1">
    <citation type="submission" date="2018-10" db="EMBL/GenBank/DDBJ databases">
        <title>Bacillus Keqinensis sp. nov., a moderately halophilic bacterium isolated from a saline-alkaline lake.</title>
        <authorList>
            <person name="Wang H."/>
        </authorList>
    </citation>
    <scope>NUCLEOTIDE SEQUENCE [LARGE SCALE GENOMIC DNA]</scope>
    <source>
        <strain evidence="2 3">KQ-3</strain>
    </source>
</reference>
<feature type="transmembrane region" description="Helical" evidence="1">
    <location>
        <begin position="12"/>
        <end position="32"/>
    </location>
</feature>
<dbReference type="Proteomes" id="UP000278746">
    <property type="component" value="Unassembled WGS sequence"/>
</dbReference>
<feature type="transmembrane region" description="Helical" evidence="1">
    <location>
        <begin position="119"/>
        <end position="140"/>
    </location>
</feature>
<comment type="caution">
    <text evidence="2">The sequence shown here is derived from an EMBL/GenBank/DDBJ whole genome shotgun (WGS) entry which is preliminary data.</text>
</comment>